<sequence>MEATVQAQAFSILATIALVLMVVVTGGVAYLTAADWRDRRRRKNDEQTAKRDRQTSKRRAKS</sequence>
<gene>
    <name evidence="3" type="ORF">NC992_01425</name>
</gene>
<keyword evidence="2" id="KW-0472">Membrane</keyword>
<evidence type="ECO:0000313" key="4">
    <source>
        <dbReference type="Proteomes" id="UP001482513"/>
    </source>
</evidence>
<keyword evidence="2" id="KW-0812">Transmembrane</keyword>
<dbReference type="RefSeq" id="WP_190523070.1">
    <property type="nucleotide sequence ID" value="NZ_JAMPKX010000001.1"/>
</dbReference>
<protein>
    <submittedName>
        <fullName evidence="3">Uncharacterized protein</fullName>
    </submittedName>
</protein>
<reference evidence="3 4" key="1">
    <citation type="submission" date="2022-04" db="EMBL/GenBank/DDBJ databases">
        <title>Positive selection, recombination, and allopatry shape intraspecific diversity of widespread and dominant cyanobacteria.</title>
        <authorList>
            <person name="Wei J."/>
            <person name="Shu W."/>
            <person name="Hu C."/>
        </authorList>
    </citation>
    <scope>NUCLEOTIDE SEQUENCE [LARGE SCALE GENOMIC DNA]</scope>
    <source>
        <strain evidence="3 4">DQ-A4</strain>
    </source>
</reference>
<comment type="caution">
    <text evidence="3">The sequence shown here is derived from an EMBL/GenBank/DDBJ whole genome shotgun (WGS) entry which is preliminary data.</text>
</comment>
<name>A0ABV0JYC1_9CYAN</name>
<dbReference type="Proteomes" id="UP001482513">
    <property type="component" value="Unassembled WGS sequence"/>
</dbReference>
<evidence type="ECO:0000256" key="2">
    <source>
        <dbReference type="SAM" id="Phobius"/>
    </source>
</evidence>
<keyword evidence="4" id="KW-1185">Reference proteome</keyword>
<accession>A0ABV0JYC1</accession>
<proteinExistence type="predicted"/>
<evidence type="ECO:0000256" key="1">
    <source>
        <dbReference type="SAM" id="MobiDB-lite"/>
    </source>
</evidence>
<evidence type="ECO:0000313" key="3">
    <source>
        <dbReference type="EMBL" id="MEP0945521.1"/>
    </source>
</evidence>
<feature type="transmembrane region" description="Helical" evidence="2">
    <location>
        <begin position="12"/>
        <end position="33"/>
    </location>
</feature>
<organism evidence="3 4">
    <name type="scientific">Leptolyngbya subtilissima DQ-A4</name>
    <dbReference type="NCBI Taxonomy" id="2933933"/>
    <lineage>
        <taxon>Bacteria</taxon>
        <taxon>Bacillati</taxon>
        <taxon>Cyanobacteriota</taxon>
        <taxon>Cyanophyceae</taxon>
        <taxon>Leptolyngbyales</taxon>
        <taxon>Leptolyngbyaceae</taxon>
        <taxon>Leptolyngbya group</taxon>
        <taxon>Leptolyngbya</taxon>
    </lineage>
</organism>
<feature type="compositionally biased region" description="Basic and acidic residues" evidence="1">
    <location>
        <begin position="38"/>
        <end position="55"/>
    </location>
</feature>
<keyword evidence="2" id="KW-1133">Transmembrane helix</keyword>
<feature type="region of interest" description="Disordered" evidence="1">
    <location>
        <begin position="38"/>
        <end position="62"/>
    </location>
</feature>
<dbReference type="EMBL" id="JAMPKX010000001">
    <property type="protein sequence ID" value="MEP0945521.1"/>
    <property type="molecule type" value="Genomic_DNA"/>
</dbReference>